<dbReference type="HOGENOM" id="CLU_016922_10_1_0"/>
<dbReference type="AlphaFoldDB" id="E3CZZ3"/>
<dbReference type="PANTHER" id="PTHR11986:SF79">
    <property type="entry name" value="ACETYLORNITHINE AMINOTRANSFERASE, MITOCHONDRIAL"/>
    <property type="match status" value="1"/>
</dbReference>
<dbReference type="GO" id="GO:0042802">
    <property type="term" value="F:identical protein binding"/>
    <property type="evidence" value="ECO:0007669"/>
    <property type="project" value="TreeGrafter"/>
</dbReference>
<dbReference type="PaxDb" id="584708-Apau_0491"/>
<dbReference type="OrthoDB" id="1906at2"/>
<gene>
    <name evidence="6" type="ORF">Apau_0491</name>
</gene>
<dbReference type="Gene3D" id="3.40.640.10">
    <property type="entry name" value="Type I PLP-dependent aspartate aminotransferase-like (Major domain)"/>
    <property type="match status" value="1"/>
</dbReference>
<dbReference type="GO" id="GO:0030170">
    <property type="term" value="F:pyridoxal phosphate binding"/>
    <property type="evidence" value="ECO:0007669"/>
    <property type="project" value="InterPro"/>
</dbReference>
<evidence type="ECO:0000256" key="1">
    <source>
        <dbReference type="ARBA" id="ARBA00001933"/>
    </source>
</evidence>
<dbReference type="PROSITE" id="PS00600">
    <property type="entry name" value="AA_TRANSFER_CLASS_3"/>
    <property type="match status" value="1"/>
</dbReference>
<dbReference type="SUPFAM" id="SSF53383">
    <property type="entry name" value="PLP-dependent transferases"/>
    <property type="match status" value="1"/>
</dbReference>
<dbReference type="Pfam" id="PF00202">
    <property type="entry name" value="Aminotran_3"/>
    <property type="match status" value="1"/>
</dbReference>
<dbReference type="EMBL" id="CM001022">
    <property type="protein sequence ID" value="EFQ22925.1"/>
    <property type="molecule type" value="Genomic_DNA"/>
</dbReference>
<dbReference type="eggNOG" id="COG4992">
    <property type="taxonomic scope" value="Bacteria"/>
</dbReference>
<dbReference type="InterPro" id="IPR050103">
    <property type="entry name" value="Class-III_PLP-dep_AT"/>
</dbReference>
<dbReference type="PANTHER" id="PTHR11986">
    <property type="entry name" value="AMINOTRANSFERASE CLASS III"/>
    <property type="match status" value="1"/>
</dbReference>
<dbReference type="InterPro" id="IPR049704">
    <property type="entry name" value="Aminotrans_3_PPA_site"/>
</dbReference>
<dbReference type="InterPro" id="IPR015424">
    <property type="entry name" value="PyrdxlP-dep_Trfase"/>
</dbReference>
<evidence type="ECO:0000256" key="3">
    <source>
        <dbReference type="ARBA" id="ARBA00022679"/>
    </source>
</evidence>
<dbReference type="PIRSF" id="PIRSF000521">
    <property type="entry name" value="Transaminase_4ab_Lys_Orn"/>
    <property type="match status" value="1"/>
</dbReference>
<dbReference type="Gene3D" id="3.90.1150.10">
    <property type="entry name" value="Aspartate Aminotransferase, domain 1"/>
    <property type="match status" value="1"/>
</dbReference>
<comment type="cofactor">
    <cofactor evidence="1">
        <name>pyridoxal 5'-phosphate</name>
        <dbReference type="ChEBI" id="CHEBI:597326"/>
    </cofactor>
</comment>
<sequence>MGSVLYGGRGLTLTEGSGSRVRDSSGREYLDWFTGHGALLFGHRHPRLVAALREASEGLWGVGAGFRHPAREACEERLAALLPRGRVLWANSGAEALEGALKLALLLRPGRPRLLAVRRAFHGRTLGALGLTFNPKYREPFRAFLPPVEHRGAEELPAAVGPDVAAVFLEPLQGEGGVHPLDPELGRALTRACRASGALLVADEVQSGMGRCGALLASPLMGLEPDAVCLAKGLAGGLPAGALVWRGDLGDFSPHSHGSTCAGNPVVCRVALEAFRLLDEGLPQRGAALGEVFRGRLRGLEHPAIREVRGVGLLTGVELTVPALPVVKALQERGVLALAAGPRVVRFLPPFVIPEEEGAEVAERFALALEDCR</sequence>
<evidence type="ECO:0000313" key="6">
    <source>
        <dbReference type="EMBL" id="EFQ22925.1"/>
    </source>
</evidence>
<dbReference type="InterPro" id="IPR005814">
    <property type="entry name" value="Aminotrans_3"/>
</dbReference>
<dbReference type="GO" id="GO:0008483">
    <property type="term" value="F:transaminase activity"/>
    <property type="evidence" value="ECO:0007669"/>
    <property type="project" value="UniProtKB-KW"/>
</dbReference>
<dbReference type="Proteomes" id="UP000005096">
    <property type="component" value="Chromosome"/>
</dbReference>
<protein>
    <submittedName>
        <fullName evidence="6">Aminotransferase class-III</fullName>
    </submittedName>
</protein>
<dbReference type="InterPro" id="IPR015422">
    <property type="entry name" value="PyrdxlP-dep_Trfase_small"/>
</dbReference>
<name>E3CZZ3_9BACT</name>
<keyword evidence="7" id="KW-1185">Reference proteome</keyword>
<dbReference type="STRING" id="584708.Apau_0491"/>
<organism evidence="6 7">
    <name type="scientific">Aminomonas paucivorans DSM 12260</name>
    <dbReference type="NCBI Taxonomy" id="584708"/>
    <lineage>
        <taxon>Bacteria</taxon>
        <taxon>Thermotogati</taxon>
        <taxon>Synergistota</taxon>
        <taxon>Synergistia</taxon>
        <taxon>Synergistales</taxon>
        <taxon>Synergistaceae</taxon>
        <taxon>Aminomonas</taxon>
    </lineage>
</organism>
<comment type="similarity">
    <text evidence="5">Belongs to the class-III pyridoxal-phosphate-dependent aminotransferase family.</text>
</comment>
<keyword evidence="3 6" id="KW-0808">Transferase</keyword>
<proteinExistence type="inferred from homology"/>
<evidence type="ECO:0000313" key="7">
    <source>
        <dbReference type="Proteomes" id="UP000005096"/>
    </source>
</evidence>
<accession>E3CZZ3</accession>
<dbReference type="FunFam" id="3.40.640.10:FF:000004">
    <property type="entry name" value="Acetylornithine aminotransferase"/>
    <property type="match status" value="1"/>
</dbReference>
<reference evidence="6 7" key="1">
    <citation type="journal article" date="2010" name="Stand. Genomic Sci.">
        <title>Non-contiguous finished genome sequence of Aminomonas paucivorans type strain (GLU-3).</title>
        <authorList>
            <person name="Pitluck S."/>
            <person name="Yasawong M."/>
            <person name="Held B."/>
            <person name="Lapidus A."/>
            <person name="Nolan M."/>
            <person name="Copeland A."/>
            <person name="Lucas S."/>
            <person name="Del Rio T.G."/>
            <person name="Tice H."/>
            <person name="Cheng J.F."/>
            <person name="Chertkov O."/>
            <person name="Goodwin L."/>
            <person name="Tapia R."/>
            <person name="Han C."/>
            <person name="Liolios K."/>
            <person name="Ivanova N."/>
            <person name="Mavromatis K."/>
            <person name="Ovchinnikova G."/>
            <person name="Pati A."/>
            <person name="Chen A."/>
            <person name="Palaniappan K."/>
            <person name="Land M."/>
            <person name="Hauser L."/>
            <person name="Chang Y.J."/>
            <person name="Jeffries C.D."/>
            <person name="Pukall R."/>
            <person name="Spring S."/>
            <person name="Rohde M."/>
            <person name="Sikorski J."/>
            <person name="Goker M."/>
            <person name="Woyke T."/>
            <person name="Bristow J."/>
            <person name="Eisen J.A."/>
            <person name="Markowitz V."/>
            <person name="Hugenholtz P."/>
            <person name="Kyrpides N.C."/>
            <person name="Klenk H.P."/>
        </authorList>
    </citation>
    <scope>NUCLEOTIDE SEQUENCE [LARGE SCALE GENOMIC DNA]</scope>
    <source>
        <strain evidence="6 7">DSM 12260</strain>
    </source>
</reference>
<evidence type="ECO:0000256" key="5">
    <source>
        <dbReference type="RuleBase" id="RU003560"/>
    </source>
</evidence>
<evidence type="ECO:0000256" key="4">
    <source>
        <dbReference type="ARBA" id="ARBA00022898"/>
    </source>
</evidence>
<dbReference type="CDD" id="cd00610">
    <property type="entry name" value="OAT_like"/>
    <property type="match status" value="1"/>
</dbReference>
<dbReference type="InterPro" id="IPR015421">
    <property type="entry name" value="PyrdxlP-dep_Trfase_major"/>
</dbReference>
<keyword evidence="2 6" id="KW-0032">Aminotransferase</keyword>
<evidence type="ECO:0000256" key="2">
    <source>
        <dbReference type="ARBA" id="ARBA00022576"/>
    </source>
</evidence>
<keyword evidence="4 5" id="KW-0663">Pyridoxal phosphate</keyword>